<dbReference type="AlphaFoldDB" id="A0A7W8JB68"/>
<dbReference type="GO" id="GO:0046983">
    <property type="term" value="F:protein dimerization activity"/>
    <property type="evidence" value="ECO:0007669"/>
    <property type="project" value="InterPro"/>
</dbReference>
<feature type="region of interest" description="Disordered" evidence="4">
    <location>
        <begin position="368"/>
        <end position="389"/>
    </location>
</feature>
<dbReference type="InterPro" id="IPR050482">
    <property type="entry name" value="Sensor_HK_TwoCompSys"/>
</dbReference>
<evidence type="ECO:0000313" key="9">
    <source>
        <dbReference type="Proteomes" id="UP000569092"/>
    </source>
</evidence>
<dbReference type="EMBL" id="JACHDZ010000004">
    <property type="protein sequence ID" value="MBB5344669.1"/>
    <property type="molecule type" value="Genomic_DNA"/>
</dbReference>
<feature type="transmembrane region" description="Helical" evidence="5">
    <location>
        <begin position="139"/>
        <end position="158"/>
    </location>
</feature>
<keyword evidence="5" id="KW-0812">Transmembrane</keyword>
<evidence type="ECO:0000259" key="6">
    <source>
        <dbReference type="Pfam" id="PF02518"/>
    </source>
</evidence>
<dbReference type="InterPro" id="IPR036890">
    <property type="entry name" value="HATPase_C_sf"/>
</dbReference>
<protein>
    <submittedName>
        <fullName evidence="8">Two-component system sensor histidine kinase DesK</fullName>
        <ecNumber evidence="8">2.7.13.3</ecNumber>
    </submittedName>
</protein>
<dbReference type="EC" id="2.7.13.3" evidence="8"/>
<keyword evidence="1 8" id="KW-0808">Transferase</keyword>
<dbReference type="Pfam" id="PF07730">
    <property type="entry name" value="HisKA_3"/>
    <property type="match status" value="1"/>
</dbReference>
<reference evidence="8 9" key="1">
    <citation type="submission" date="2020-08" db="EMBL/GenBank/DDBJ databases">
        <title>Genomic Encyclopedia of Type Strains, Phase IV (KMG-V): Genome sequencing to study the core and pangenomes of soil and plant-associated prokaryotes.</title>
        <authorList>
            <person name="Whitman W."/>
        </authorList>
    </citation>
    <scope>NUCLEOTIDE SEQUENCE [LARGE SCALE GENOMIC DNA]</scope>
    <source>
        <strain evidence="8 9">M8US30</strain>
    </source>
</reference>
<dbReference type="PANTHER" id="PTHR24421:SF63">
    <property type="entry name" value="SENSOR HISTIDINE KINASE DESK"/>
    <property type="match status" value="1"/>
</dbReference>
<accession>A0A7W8JB68</accession>
<dbReference type="Gene3D" id="1.20.5.1930">
    <property type="match status" value="1"/>
</dbReference>
<evidence type="ECO:0000313" key="8">
    <source>
        <dbReference type="EMBL" id="MBB5344669.1"/>
    </source>
</evidence>
<gene>
    <name evidence="8" type="ORF">HDF10_002655</name>
</gene>
<feature type="compositionally biased region" description="Polar residues" evidence="4">
    <location>
        <begin position="368"/>
        <end position="379"/>
    </location>
</feature>
<feature type="transmembrane region" description="Helical" evidence="5">
    <location>
        <begin position="39"/>
        <end position="57"/>
    </location>
</feature>
<dbReference type="CDD" id="cd16917">
    <property type="entry name" value="HATPase_UhpB-NarQ-NarX-like"/>
    <property type="match status" value="1"/>
</dbReference>
<dbReference type="GO" id="GO:0000155">
    <property type="term" value="F:phosphorelay sensor kinase activity"/>
    <property type="evidence" value="ECO:0007669"/>
    <property type="project" value="InterPro"/>
</dbReference>
<proteinExistence type="predicted"/>
<keyword evidence="5" id="KW-1133">Transmembrane helix</keyword>
<dbReference type="PANTHER" id="PTHR24421">
    <property type="entry name" value="NITRATE/NITRITE SENSOR PROTEIN NARX-RELATED"/>
    <property type="match status" value="1"/>
</dbReference>
<dbReference type="Proteomes" id="UP000569092">
    <property type="component" value="Unassembled WGS sequence"/>
</dbReference>
<dbReference type="SUPFAM" id="SSF55874">
    <property type="entry name" value="ATPase domain of HSP90 chaperone/DNA topoisomerase II/histidine kinase"/>
    <property type="match status" value="1"/>
</dbReference>
<evidence type="ECO:0000256" key="2">
    <source>
        <dbReference type="ARBA" id="ARBA00022777"/>
    </source>
</evidence>
<dbReference type="Pfam" id="PF02518">
    <property type="entry name" value="HATPase_c"/>
    <property type="match status" value="1"/>
</dbReference>
<evidence type="ECO:0000256" key="3">
    <source>
        <dbReference type="ARBA" id="ARBA00023012"/>
    </source>
</evidence>
<comment type="caution">
    <text evidence="8">The sequence shown here is derived from an EMBL/GenBank/DDBJ whole genome shotgun (WGS) entry which is preliminary data.</text>
</comment>
<feature type="transmembrane region" description="Helical" evidence="5">
    <location>
        <begin position="69"/>
        <end position="97"/>
    </location>
</feature>
<dbReference type="GO" id="GO:0016020">
    <property type="term" value="C:membrane"/>
    <property type="evidence" value="ECO:0007669"/>
    <property type="project" value="InterPro"/>
</dbReference>
<feature type="domain" description="Histidine kinase/HSP90-like ATPase" evidence="6">
    <location>
        <begin position="283"/>
        <end position="364"/>
    </location>
</feature>
<name>A0A7W8JB68_9BACT</name>
<evidence type="ECO:0000256" key="5">
    <source>
        <dbReference type="SAM" id="Phobius"/>
    </source>
</evidence>
<evidence type="ECO:0000259" key="7">
    <source>
        <dbReference type="Pfam" id="PF07730"/>
    </source>
</evidence>
<keyword evidence="5" id="KW-0472">Membrane</keyword>
<evidence type="ECO:0000256" key="1">
    <source>
        <dbReference type="ARBA" id="ARBA00022679"/>
    </source>
</evidence>
<dbReference type="InterPro" id="IPR003594">
    <property type="entry name" value="HATPase_dom"/>
</dbReference>
<feature type="domain" description="Signal transduction histidine kinase subgroup 3 dimerisation and phosphoacceptor" evidence="7">
    <location>
        <begin position="182"/>
        <end position="248"/>
    </location>
</feature>
<keyword evidence="3" id="KW-0902">Two-component regulatory system</keyword>
<keyword evidence="2 8" id="KW-0418">Kinase</keyword>
<organism evidence="8 9">
    <name type="scientific">Tunturiibacter lichenicola</name>
    <dbReference type="NCBI Taxonomy" id="2051959"/>
    <lineage>
        <taxon>Bacteria</taxon>
        <taxon>Pseudomonadati</taxon>
        <taxon>Acidobacteriota</taxon>
        <taxon>Terriglobia</taxon>
        <taxon>Terriglobales</taxon>
        <taxon>Acidobacteriaceae</taxon>
        <taxon>Tunturiibacter</taxon>
    </lineage>
</organism>
<dbReference type="InterPro" id="IPR011712">
    <property type="entry name" value="Sig_transdc_His_kin_sub3_dim/P"/>
</dbReference>
<feature type="transmembrane region" description="Helical" evidence="5">
    <location>
        <begin position="109"/>
        <end position="127"/>
    </location>
</feature>
<evidence type="ECO:0000256" key="4">
    <source>
        <dbReference type="SAM" id="MobiDB-lite"/>
    </source>
</evidence>
<sequence length="389" mass="42935">MTGNDNISSARESKWPWIWLAYTGFLFIDPILEPNRHIWLGTIAVFITFLALFFGYVRATDEGRPLRFWMIGATFLLGLVTFPWNSGAITFFVYVAGFLPFSIQSKNRVLALFFAESLAILGEAYLFRAPGPLHIGWPNAIIGIFLLIIIGGGNIFFAEQKRAECKLRVAQEENLALAAVAERERIARDLHDVLGHTLSVIVLKAELAGRLVESDPQRAAREIADVESTARTALSEVREAIGGYRSQGLTSEMERARKTLQSAGVALSCESPVPQLNASEETVLCLTMREAITNIVRHAKATQCRVRFARSEDGYHSLLITDDGAQPKIREGNGLRGMRERIQSLGGRLTITNSPGVTILIELPHIPNAQNDPTLSTDSSEIKAPFVTT</sequence>
<dbReference type="Gene3D" id="3.30.565.10">
    <property type="entry name" value="Histidine kinase-like ATPase, C-terminal domain"/>
    <property type="match status" value="1"/>
</dbReference>
<feature type="transmembrane region" description="Helical" evidence="5">
    <location>
        <begin position="15"/>
        <end position="32"/>
    </location>
</feature>